<dbReference type="AlphaFoldDB" id="A0A9D4R2N7"/>
<evidence type="ECO:0000313" key="2">
    <source>
        <dbReference type="Proteomes" id="UP000828390"/>
    </source>
</evidence>
<name>A0A9D4R2N7_DREPO</name>
<protein>
    <submittedName>
        <fullName evidence="1">Uncharacterized protein</fullName>
    </submittedName>
</protein>
<proteinExistence type="predicted"/>
<sequence>MNPLRTCQSVVKEITIVFQVFLKYDHAVAKHMFHCTPPSPDSSIPYRQQFLGLTF</sequence>
<evidence type="ECO:0000313" key="1">
    <source>
        <dbReference type="EMBL" id="KAH3851732.1"/>
    </source>
</evidence>
<comment type="caution">
    <text evidence="1">The sequence shown here is derived from an EMBL/GenBank/DDBJ whole genome shotgun (WGS) entry which is preliminary data.</text>
</comment>
<reference evidence="1" key="2">
    <citation type="submission" date="2020-11" db="EMBL/GenBank/DDBJ databases">
        <authorList>
            <person name="McCartney M.A."/>
            <person name="Auch B."/>
            <person name="Kono T."/>
            <person name="Mallez S."/>
            <person name="Becker A."/>
            <person name="Gohl D.M."/>
            <person name="Silverstein K.A.T."/>
            <person name="Koren S."/>
            <person name="Bechman K.B."/>
            <person name="Herman A."/>
            <person name="Abrahante J.E."/>
            <person name="Garbe J."/>
        </authorList>
    </citation>
    <scope>NUCLEOTIDE SEQUENCE</scope>
    <source>
        <strain evidence="1">Duluth1</strain>
        <tissue evidence="1">Whole animal</tissue>
    </source>
</reference>
<dbReference type="Proteomes" id="UP000828390">
    <property type="component" value="Unassembled WGS sequence"/>
</dbReference>
<dbReference type="EMBL" id="JAIWYP010000003">
    <property type="protein sequence ID" value="KAH3851732.1"/>
    <property type="molecule type" value="Genomic_DNA"/>
</dbReference>
<gene>
    <name evidence="1" type="ORF">DPMN_094216</name>
</gene>
<accession>A0A9D4R2N7</accession>
<organism evidence="1 2">
    <name type="scientific">Dreissena polymorpha</name>
    <name type="common">Zebra mussel</name>
    <name type="synonym">Mytilus polymorpha</name>
    <dbReference type="NCBI Taxonomy" id="45954"/>
    <lineage>
        <taxon>Eukaryota</taxon>
        <taxon>Metazoa</taxon>
        <taxon>Spiralia</taxon>
        <taxon>Lophotrochozoa</taxon>
        <taxon>Mollusca</taxon>
        <taxon>Bivalvia</taxon>
        <taxon>Autobranchia</taxon>
        <taxon>Heteroconchia</taxon>
        <taxon>Euheterodonta</taxon>
        <taxon>Imparidentia</taxon>
        <taxon>Neoheterodontei</taxon>
        <taxon>Myida</taxon>
        <taxon>Dreissenoidea</taxon>
        <taxon>Dreissenidae</taxon>
        <taxon>Dreissena</taxon>
    </lineage>
</organism>
<reference evidence="1" key="1">
    <citation type="journal article" date="2019" name="bioRxiv">
        <title>The Genome of the Zebra Mussel, Dreissena polymorpha: A Resource for Invasive Species Research.</title>
        <authorList>
            <person name="McCartney M.A."/>
            <person name="Auch B."/>
            <person name="Kono T."/>
            <person name="Mallez S."/>
            <person name="Zhang Y."/>
            <person name="Obille A."/>
            <person name="Becker A."/>
            <person name="Abrahante J.E."/>
            <person name="Garbe J."/>
            <person name="Badalamenti J.P."/>
            <person name="Herman A."/>
            <person name="Mangelson H."/>
            <person name="Liachko I."/>
            <person name="Sullivan S."/>
            <person name="Sone E.D."/>
            <person name="Koren S."/>
            <person name="Silverstein K.A.T."/>
            <person name="Beckman K.B."/>
            <person name="Gohl D.M."/>
        </authorList>
    </citation>
    <scope>NUCLEOTIDE SEQUENCE</scope>
    <source>
        <strain evidence="1">Duluth1</strain>
        <tissue evidence="1">Whole animal</tissue>
    </source>
</reference>
<keyword evidence="2" id="KW-1185">Reference proteome</keyword>